<name>A0A5J6WXC8_9GAMM</name>
<reference evidence="10 11" key="1">
    <citation type="submission" date="2019-05" db="EMBL/GenBank/DDBJ databases">
        <title>OXA-830, a novel chromosomally encoded expanded-spectrum class D beta-lactamase in Aeromonas simiae.</title>
        <authorList>
            <person name="Zhou W."/>
            <person name="Chen Q."/>
        </authorList>
    </citation>
    <scope>NUCLEOTIDE SEQUENCE [LARGE SCALE GENOMIC DNA]</scope>
    <source>
        <strain evidence="10 11">A6</strain>
    </source>
</reference>
<dbReference type="InterPro" id="IPR013011">
    <property type="entry name" value="PTS_EIIB_2"/>
</dbReference>
<dbReference type="InterPro" id="IPR003501">
    <property type="entry name" value="PTS_EIIB_2/3"/>
</dbReference>
<evidence type="ECO:0000256" key="6">
    <source>
        <dbReference type="ARBA" id="ARBA00022679"/>
    </source>
</evidence>
<dbReference type="PANTHER" id="PTHR30505">
    <property type="entry name" value="FRUCTOSE-LIKE PERMEASE"/>
    <property type="match status" value="1"/>
</dbReference>
<evidence type="ECO:0000256" key="2">
    <source>
        <dbReference type="ARBA" id="ARBA00012799"/>
    </source>
</evidence>
<dbReference type="GO" id="GO:0022877">
    <property type="term" value="F:protein-N(PI)-phosphohistidine-fructose phosphotransferase system transporter activity"/>
    <property type="evidence" value="ECO:0007669"/>
    <property type="project" value="InterPro"/>
</dbReference>
<keyword evidence="6" id="KW-0808">Transferase</keyword>
<evidence type="ECO:0000313" key="10">
    <source>
        <dbReference type="EMBL" id="QFI53935.1"/>
    </source>
</evidence>
<comment type="catalytic activity">
    <reaction evidence="1">
        <text>D-fructose(out) + N(pros)-phospho-L-histidyl-[protein] = D-fructose 1-phosphate(in) + L-histidyl-[protein]</text>
        <dbReference type="Rhea" id="RHEA:49252"/>
        <dbReference type="Rhea" id="RHEA-COMP:9745"/>
        <dbReference type="Rhea" id="RHEA-COMP:9746"/>
        <dbReference type="ChEBI" id="CHEBI:29979"/>
        <dbReference type="ChEBI" id="CHEBI:37721"/>
        <dbReference type="ChEBI" id="CHEBI:58674"/>
        <dbReference type="ChEBI" id="CHEBI:64837"/>
        <dbReference type="EC" id="2.7.1.202"/>
    </reaction>
</comment>
<accession>A0A5J6WXC8</accession>
<dbReference type="Proteomes" id="UP000594034">
    <property type="component" value="Chromosome"/>
</dbReference>
<evidence type="ECO:0000256" key="4">
    <source>
        <dbReference type="ARBA" id="ARBA00022553"/>
    </source>
</evidence>
<gene>
    <name evidence="10" type="ORF">FE240_04025</name>
</gene>
<dbReference type="InterPro" id="IPR050864">
    <property type="entry name" value="Bacterial_PTS_Sugar_Transport"/>
</dbReference>
<keyword evidence="3" id="KW-0813">Transport</keyword>
<evidence type="ECO:0000256" key="5">
    <source>
        <dbReference type="ARBA" id="ARBA00022597"/>
    </source>
</evidence>
<dbReference type="AlphaFoldDB" id="A0A5J6WXC8"/>
<dbReference type="PROSITE" id="PS51099">
    <property type="entry name" value="PTS_EIIB_TYPE_2"/>
    <property type="match status" value="1"/>
</dbReference>
<dbReference type="EC" id="2.7.1.202" evidence="2"/>
<feature type="domain" description="PTS EIIB type-2" evidence="9">
    <location>
        <begin position="1"/>
        <end position="99"/>
    </location>
</feature>
<dbReference type="GO" id="GO:0090563">
    <property type="term" value="F:protein-phosphocysteine-sugar phosphotransferase activity"/>
    <property type="evidence" value="ECO:0007669"/>
    <property type="project" value="TreeGrafter"/>
</dbReference>
<keyword evidence="8" id="KW-0418">Kinase</keyword>
<sequence>MKLIAITSCPTGIAHTYMAADALQKAAAALGLKLKVETQGAMGIENILTARDIAQADLVLIASDVDIEQKERFLGCPQRVVPLEAVLLDACAVLKAAISHVAA</sequence>
<keyword evidence="4" id="KW-0597">Phosphoprotein</keyword>
<evidence type="ECO:0000256" key="1">
    <source>
        <dbReference type="ARBA" id="ARBA00001401"/>
    </source>
</evidence>
<dbReference type="KEGG" id="asim:FE240_04025"/>
<dbReference type="PANTHER" id="PTHR30505:SF0">
    <property type="entry name" value="FRUCTOSE-LIKE PTS SYSTEM EIIBC COMPONENT-RELATED"/>
    <property type="match status" value="1"/>
</dbReference>
<dbReference type="RefSeq" id="WP_193003471.1">
    <property type="nucleotide sequence ID" value="NZ_CP040449.1"/>
</dbReference>
<dbReference type="GO" id="GO:0005886">
    <property type="term" value="C:plasma membrane"/>
    <property type="evidence" value="ECO:0007669"/>
    <property type="project" value="TreeGrafter"/>
</dbReference>
<dbReference type="InterPro" id="IPR003353">
    <property type="entry name" value="PTS_IIB_fruc"/>
</dbReference>
<evidence type="ECO:0000256" key="3">
    <source>
        <dbReference type="ARBA" id="ARBA00022448"/>
    </source>
</evidence>
<dbReference type="CDD" id="cd05569">
    <property type="entry name" value="PTS_IIB_fructose"/>
    <property type="match status" value="1"/>
</dbReference>
<dbReference type="GO" id="GO:0016301">
    <property type="term" value="F:kinase activity"/>
    <property type="evidence" value="ECO:0007669"/>
    <property type="project" value="UniProtKB-KW"/>
</dbReference>
<dbReference type="EMBL" id="CP040449">
    <property type="protein sequence ID" value="QFI53935.1"/>
    <property type="molecule type" value="Genomic_DNA"/>
</dbReference>
<evidence type="ECO:0000256" key="7">
    <source>
        <dbReference type="ARBA" id="ARBA00022683"/>
    </source>
</evidence>
<evidence type="ECO:0000256" key="8">
    <source>
        <dbReference type="ARBA" id="ARBA00022777"/>
    </source>
</evidence>
<organism evidence="10 11">
    <name type="scientific">Aeromonas simiae</name>
    <dbReference type="NCBI Taxonomy" id="218936"/>
    <lineage>
        <taxon>Bacteria</taxon>
        <taxon>Pseudomonadati</taxon>
        <taxon>Pseudomonadota</taxon>
        <taxon>Gammaproteobacteria</taxon>
        <taxon>Aeromonadales</taxon>
        <taxon>Aeromonadaceae</taxon>
        <taxon>Aeromonas</taxon>
    </lineage>
</organism>
<proteinExistence type="predicted"/>
<protein>
    <recommendedName>
        <fullName evidence="2">protein-N(pi)-phosphohistidine--D-fructose phosphotransferase</fullName>
        <ecNumber evidence="2">2.7.1.202</ecNumber>
    </recommendedName>
</protein>
<keyword evidence="11" id="KW-1185">Reference proteome</keyword>
<dbReference type="SUPFAM" id="SSF52794">
    <property type="entry name" value="PTS system IIB component-like"/>
    <property type="match status" value="1"/>
</dbReference>
<dbReference type="InterPro" id="IPR036095">
    <property type="entry name" value="PTS_EIIB-like_sf"/>
</dbReference>
<keyword evidence="7" id="KW-0598">Phosphotransferase system</keyword>
<evidence type="ECO:0000259" key="9">
    <source>
        <dbReference type="PROSITE" id="PS51099"/>
    </source>
</evidence>
<dbReference type="NCBIfam" id="TIGR00829">
    <property type="entry name" value="FRU"/>
    <property type="match status" value="1"/>
</dbReference>
<dbReference type="GO" id="GO:0009401">
    <property type="term" value="P:phosphoenolpyruvate-dependent sugar phosphotransferase system"/>
    <property type="evidence" value="ECO:0007669"/>
    <property type="project" value="UniProtKB-KW"/>
</dbReference>
<evidence type="ECO:0000313" key="11">
    <source>
        <dbReference type="Proteomes" id="UP000594034"/>
    </source>
</evidence>
<dbReference type="Pfam" id="PF02302">
    <property type="entry name" value="PTS_IIB"/>
    <property type="match status" value="1"/>
</dbReference>
<keyword evidence="5" id="KW-0762">Sugar transport</keyword>
<dbReference type="Gene3D" id="3.40.50.2300">
    <property type="match status" value="1"/>
</dbReference>